<evidence type="ECO:0000256" key="6">
    <source>
        <dbReference type="SAM" id="MobiDB-lite"/>
    </source>
</evidence>
<feature type="compositionally biased region" description="Low complexity" evidence="6">
    <location>
        <begin position="1"/>
        <end position="13"/>
    </location>
</feature>
<keyword evidence="2" id="KW-0805">Transcription regulation</keyword>
<dbReference type="Pfam" id="PF00847">
    <property type="entry name" value="AP2"/>
    <property type="match status" value="1"/>
</dbReference>
<keyword evidence="5" id="KW-0539">Nucleus</keyword>
<dbReference type="GO" id="GO:0005634">
    <property type="term" value="C:nucleus"/>
    <property type="evidence" value="ECO:0007669"/>
    <property type="project" value="UniProtKB-SubCell"/>
</dbReference>
<evidence type="ECO:0000256" key="3">
    <source>
        <dbReference type="ARBA" id="ARBA00023125"/>
    </source>
</evidence>
<evidence type="ECO:0000259" key="7">
    <source>
        <dbReference type="PROSITE" id="PS51032"/>
    </source>
</evidence>
<dbReference type="GO" id="GO:0003700">
    <property type="term" value="F:DNA-binding transcription factor activity"/>
    <property type="evidence" value="ECO:0007669"/>
    <property type="project" value="InterPro"/>
</dbReference>
<evidence type="ECO:0000256" key="5">
    <source>
        <dbReference type="ARBA" id="ARBA00023242"/>
    </source>
</evidence>
<evidence type="ECO:0000256" key="2">
    <source>
        <dbReference type="ARBA" id="ARBA00023015"/>
    </source>
</evidence>
<dbReference type="EMBL" id="CAJGYO010000001">
    <property type="protein sequence ID" value="CAD6207776.1"/>
    <property type="molecule type" value="Genomic_DNA"/>
</dbReference>
<keyword evidence="4" id="KW-0804">Transcription</keyword>
<comment type="subcellular location">
    <subcellularLocation>
        <location evidence="1">Nucleus</location>
    </subcellularLocation>
</comment>
<dbReference type="Proteomes" id="UP000604825">
    <property type="component" value="Unassembled WGS sequence"/>
</dbReference>
<dbReference type="AlphaFoldDB" id="A0A811MKR2"/>
<reference evidence="8" key="1">
    <citation type="submission" date="2020-10" db="EMBL/GenBank/DDBJ databases">
        <authorList>
            <person name="Han B."/>
            <person name="Lu T."/>
            <person name="Zhao Q."/>
            <person name="Huang X."/>
            <person name="Zhao Y."/>
        </authorList>
    </citation>
    <scope>NUCLEOTIDE SEQUENCE</scope>
</reference>
<gene>
    <name evidence="8" type="ORF">NCGR_LOCUS5274</name>
</gene>
<dbReference type="InterPro" id="IPR036955">
    <property type="entry name" value="AP2/ERF_dom_sf"/>
</dbReference>
<dbReference type="PANTHER" id="PTHR31190">
    <property type="entry name" value="DNA-BINDING DOMAIN"/>
    <property type="match status" value="1"/>
</dbReference>
<accession>A0A811MKR2</accession>
<dbReference type="OrthoDB" id="670255at2759"/>
<feature type="domain" description="AP2/ERF" evidence="7">
    <location>
        <begin position="142"/>
        <end position="200"/>
    </location>
</feature>
<sequence length="289" mass="30749">MVSSTSHSQNSNSSPPPPPPVHLSTGIVGFLARRAAMTTRHPSSFQFQQPRVAVAPLDSPGSSTGSVDSSAPWSFMAQQQHRAPPAPVLPFDSNDTDEVALLDMISGQRQLQEEAGLALATSTQEEAEANNGTGTMGPGGRPYRGVRKRPWGKFAAEIRDSTRNGVRVWLGTFDSAEAAALAYDQAAFAMRGAAAVLNFPAERVRQSLEGMGMGTGVCAGSGSPVVALKRRHSMRMRRPASRSRKAKAATRSEVMELEDLGADYLEALLGATATEESSSSSWCRSHHSI</sequence>
<keyword evidence="3" id="KW-0238">DNA-binding</keyword>
<feature type="region of interest" description="Disordered" evidence="6">
    <location>
        <begin position="1"/>
        <end position="25"/>
    </location>
</feature>
<dbReference type="InterPro" id="IPR044808">
    <property type="entry name" value="ERF_plant"/>
</dbReference>
<name>A0A811MKR2_9POAL</name>
<dbReference type="CDD" id="cd00018">
    <property type="entry name" value="AP2"/>
    <property type="match status" value="1"/>
</dbReference>
<dbReference type="PROSITE" id="PS51032">
    <property type="entry name" value="AP2_ERF"/>
    <property type="match status" value="1"/>
</dbReference>
<dbReference type="InterPro" id="IPR016177">
    <property type="entry name" value="DNA-bd_dom_sf"/>
</dbReference>
<evidence type="ECO:0000313" key="8">
    <source>
        <dbReference type="EMBL" id="CAD6207776.1"/>
    </source>
</evidence>
<dbReference type="PANTHER" id="PTHR31190:SF72">
    <property type="entry name" value="AP2 DOMAIN CONTAINING PROTEIN, EXPRESSED"/>
    <property type="match status" value="1"/>
</dbReference>
<evidence type="ECO:0000256" key="4">
    <source>
        <dbReference type="ARBA" id="ARBA00023163"/>
    </source>
</evidence>
<feature type="region of interest" description="Disordered" evidence="6">
    <location>
        <begin position="123"/>
        <end position="145"/>
    </location>
</feature>
<dbReference type="SUPFAM" id="SSF54171">
    <property type="entry name" value="DNA-binding domain"/>
    <property type="match status" value="1"/>
</dbReference>
<dbReference type="InterPro" id="IPR001471">
    <property type="entry name" value="AP2/ERF_dom"/>
</dbReference>
<dbReference type="PRINTS" id="PR00367">
    <property type="entry name" value="ETHRSPELEMNT"/>
</dbReference>
<dbReference type="SMART" id="SM00380">
    <property type="entry name" value="AP2"/>
    <property type="match status" value="1"/>
</dbReference>
<dbReference type="GO" id="GO:0009873">
    <property type="term" value="P:ethylene-activated signaling pathway"/>
    <property type="evidence" value="ECO:0007669"/>
    <property type="project" value="InterPro"/>
</dbReference>
<protein>
    <recommendedName>
        <fullName evidence="7">AP2/ERF domain-containing protein</fullName>
    </recommendedName>
</protein>
<dbReference type="Gene3D" id="3.30.730.10">
    <property type="entry name" value="AP2/ERF domain"/>
    <property type="match status" value="1"/>
</dbReference>
<proteinExistence type="predicted"/>
<dbReference type="GO" id="GO:0003677">
    <property type="term" value="F:DNA binding"/>
    <property type="evidence" value="ECO:0007669"/>
    <property type="project" value="UniProtKB-KW"/>
</dbReference>
<evidence type="ECO:0000313" key="9">
    <source>
        <dbReference type="Proteomes" id="UP000604825"/>
    </source>
</evidence>
<comment type="caution">
    <text evidence="8">The sequence shown here is derived from an EMBL/GenBank/DDBJ whole genome shotgun (WGS) entry which is preliminary data.</text>
</comment>
<dbReference type="FunFam" id="3.30.730.10:FF:000001">
    <property type="entry name" value="Ethylene-responsive transcription factor 2"/>
    <property type="match status" value="1"/>
</dbReference>
<organism evidence="8 9">
    <name type="scientific">Miscanthus lutarioriparius</name>
    <dbReference type="NCBI Taxonomy" id="422564"/>
    <lineage>
        <taxon>Eukaryota</taxon>
        <taxon>Viridiplantae</taxon>
        <taxon>Streptophyta</taxon>
        <taxon>Embryophyta</taxon>
        <taxon>Tracheophyta</taxon>
        <taxon>Spermatophyta</taxon>
        <taxon>Magnoliopsida</taxon>
        <taxon>Liliopsida</taxon>
        <taxon>Poales</taxon>
        <taxon>Poaceae</taxon>
        <taxon>PACMAD clade</taxon>
        <taxon>Panicoideae</taxon>
        <taxon>Andropogonodae</taxon>
        <taxon>Andropogoneae</taxon>
        <taxon>Saccharinae</taxon>
        <taxon>Miscanthus</taxon>
    </lineage>
</organism>
<keyword evidence="9" id="KW-1185">Reference proteome</keyword>
<evidence type="ECO:0000256" key="1">
    <source>
        <dbReference type="ARBA" id="ARBA00004123"/>
    </source>
</evidence>